<feature type="transmembrane region" description="Helical" evidence="1">
    <location>
        <begin position="65"/>
        <end position="89"/>
    </location>
</feature>
<accession>A0A0M8MDS1</accession>
<evidence type="ECO:0000256" key="1">
    <source>
        <dbReference type="SAM" id="Phobius"/>
    </source>
</evidence>
<evidence type="ECO:0008006" key="4">
    <source>
        <dbReference type="Google" id="ProtNLM"/>
    </source>
</evidence>
<dbReference type="Proteomes" id="UP000037755">
    <property type="component" value="Unassembled WGS sequence"/>
</dbReference>
<dbReference type="OrthoDB" id="2955631at2"/>
<name>A0A0M8MDS1_9FLAO</name>
<comment type="caution">
    <text evidence="2">The sequence shown here is derived from an EMBL/GenBank/DDBJ whole genome shotgun (WGS) entry which is preliminary data.</text>
</comment>
<feature type="transmembrane region" description="Helical" evidence="1">
    <location>
        <begin position="110"/>
        <end position="132"/>
    </location>
</feature>
<dbReference type="PATRIC" id="fig|1202724.3.peg.4179"/>
<dbReference type="InterPro" id="IPR018723">
    <property type="entry name" value="DUF2254_membrane"/>
</dbReference>
<dbReference type="RefSeq" id="WP_054409950.1">
    <property type="nucleotide sequence ID" value="NZ_FOYA01000017.1"/>
</dbReference>
<sequence length="501" mass="56971">MLRSLKIKAGYWLEHRIKHLGTLLSSTFAIPVGFMLLTADHFVGLTHYVANEKLIYERLTGVGNILISIVLGISLTTFSVVFVVMQLASSQFSPRILRHFLANDVRIQQYIGLFIGTVALCILPQAASALFYGEPYTITLLTGIFMGIYCLVWSYPRLITYLSINMNVAAIIDRIKQEVVKEIDIIYPEKWQPGQSMLYAVSRPDEHTYTVSITSRFRTGYLESIDYPRFEREVTRFVDARPWTNGLLVYQMPVVGEFIMKDAGLLLAVQTQKEPTPAQEKELAEAFAAIAENVFTVNTFRSYTQDINFGVRKLVDIAIKAISPAVNDPTTCLNCIDHLGDIAHNLQLRRYPGAEACKLKSKNIIAKEFNFDQFIDFCFDQIYQWGKEDPTVVRRLLQTKTLLVQNATNPYNVMVLIRQVRDMEVPLLYNDATIAERHIKINREKLEGVRRELETFEHQAKLKVRKMEQAGLLHYAPAGEAPAIEKKEAKAIGYLVDFISG</sequence>
<organism evidence="2 3">
    <name type="scientific">Flavobacterium akiainvivens</name>
    <dbReference type="NCBI Taxonomy" id="1202724"/>
    <lineage>
        <taxon>Bacteria</taxon>
        <taxon>Pseudomonadati</taxon>
        <taxon>Bacteroidota</taxon>
        <taxon>Flavobacteriia</taxon>
        <taxon>Flavobacteriales</taxon>
        <taxon>Flavobacteriaceae</taxon>
        <taxon>Flavobacterium</taxon>
    </lineage>
</organism>
<dbReference type="AlphaFoldDB" id="A0A0M8MDS1"/>
<dbReference type="EMBL" id="LIYD01000005">
    <property type="protein sequence ID" value="KOS08105.1"/>
    <property type="molecule type" value="Genomic_DNA"/>
</dbReference>
<keyword evidence="1" id="KW-0472">Membrane</keyword>
<reference evidence="2 3" key="1">
    <citation type="submission" date="2015-08" db="EMBL/GenBank/DDBJ databases">
        <title>Whole genome sequence of Flavobacterium akiainvivens IK-1T, from decaying Wikstroemia oahuensis, an endemic Hawaiian shrub.</title>
        <authorList>
            <person name="Wan X."/>
            <person name="Hou S."/>
            <person name="Saito J."/>
            <person name="Donachie S."/>
        </authorList>
    </citation>
    <scope>NUCLEOTIDE SEQUENCE [LARGE SCALE GENOMIC DNA]</scope>
    <source>
        <strain evidence="2 3">IK-1</strain>
    </source>
</reference>
<keyword evidence="3" id="KW-1185">Reference proteome</keyword>
<evidence type="ECO:0000313" key="2">
    <source>
        <dbReference type="EMBL" id="KOS08105.1"/>
    </source>
</evidence>
<feature type="transmembrane region" description="Helical" evidence="1">
    <location>
        <begin position="20"/>
        <end position="45"/>
    </location>
</feature>
<feature type="transmembrane region" description="Helical" evidence="1">
    <location>
        <begin position="138"/>
        <end position="156"/>
    </location>
</feature>
<proteinExistence type="predicted"/>
<gene>
    <name evidence="2" type="ORF">AM493_20175</name>
</gene>
<evidence type="ECO:0000313" key="3">
    <source>
        <dbReference type="Proteomes" id="UP000037755"/>
    </source>
</evidence>
<dbReference type="Pfam" id="PF10011">
    <property type="entry name" value="DUF2254"/>
    <property type="match status" value="1"/>
</dbReference>
<protein>
    <recommendedName>
        <fullName evidence="4">DUF2254 domain-containing protein</fullName>
    </recommendedName>
</protein>
<keyword evidence="1" id="KW-1133">Transmembrane helix</keyword>
<keyword evidence="1" id="KW-0812">Transmembrane</keyword>